<evidence type="ECO:0000256" key="2">
    <source>
        <dbReference type="ARBA" id="ARBA00022723"/>
    </source>
</evidence>
<feature type="compositionally biased region" description="Low complexity" evidence="6">
    <location>
        <begin position="25"/>
        <end position="36"/>
    </location>
</feature>
<keyword evidence="3" id="KW-0863">Zinc-finger</keyword>
<evidence type="ECO:0000256" key="4">
    <source>
        <dbReference type="ARBA" id="ARBA00022833"/>
    </source>
</evidence>
<feature type="compositionally biased region" description="Polar residues" evidence="6">
    <location>
        <begin position="1"/>
        <end position="21"/>
    </location>
</feature>
<name>A0A835LBA7_SPOEX</name>
<keyword evidence="5" id="KW-0539">Nucleus</keyword>
<feature type="region of interest" description="Disordered" evidence="6">
    <location>
        <begin position="1"/>
        <end position="36"/>
    </location>
</feature>
<evidence type="ECO:0000313" key="8">
    <source>
        <dbReference type="Proteomes" id="UP000648187"/>
    </source>
</evidence>
<evidence type="ECO:0000256" key="1">
    <source>
        <dbReference type="ARBA" id="ARBA00004123"/>
    </source>
</evidence>
<dbReference type="EMBL" id="JACKWZ010000003">
    <property type="protein sequence ID" value="KAF9424327.1"/>
    <property type="molecule type" value="Genomic_DNA"/>
</dbReference>
<dbReference type="InterPro" id="IPR052035">
    <property type="entry name" value="ZnF_BED_domain_contain"/>
</dbReference>
<dbReference type="Proteomes" id="UP000648187">
    <property type="component" value="Unassembled WGS sequence"/>
</dbReference>
<comment type="caution">
    <text evidence="7">The sequence shown here is derived from an EMBL/GenBank/DDBJ whole genome shotgun (WGS) entry which is preliminary data.</text>
</comment>
<keyword evidence="8" id="KW-1185">Reference proteome</keyword>
<comment type="subcellular location">
    <subcellularLocation>
        <location evidence="1">Nucleus</location>
    </subcellularLocation>
</comment>
<accession>A0A835LBA7</accession>
<keyword evidence="2" id="KW-0479">Metal-binding</keyword>
<feature type="region of interest" description="Disordered" evidence="6">
    <location>
        <begin position="224"/>
        <end position="244"/>
    </location>
</feature>
<sequence>MRQTPENETDSTNTQVCSSEHAQPVAGSSSSVASTSNTLENQAYSRQLVQKEISRTIDDLGIDKKQILIITTDNALNMQNAVKQHLGLKYFGCFAHTLNLVVEKALEVDTDLCTILKPLQEVTQQMSGEEYVTGSLIIVYTRVLLTVYENKIPTTIDPDVAISVEIIVGQLKKRLGQIEYSGTFSICSLLDPRYKMHCFKDKSAAEKAKKTLIELVTAEINKKSHGIRSASPQPSTSTSTSSEPFKDGLSIWDNINEMFGDVEQTQFSPQASAITEVQRYLADRLLPIKDEHGKLLDPSD</sequence>
<keyword evidence="4" id="KW-0862">Zinc</keyword>
<dbReference type="GO" id="GO:0008270">
    <property type="term" value="F:zinc ion binding"/>
    <property type="evidence" value="ECO:0007669"/>
    <property type="project" value="UniProtKB-KW"/>
</dbReference>
<evidence type="ECO:0000256" key="6">
    <source>
        <dbReference type="SAM" id="MobiDB-lite"/>
    </source>
</evidence>
<dbReference type="PANTHER" id="PTHR46481:SF10">
    <property type="entry name" value="ZINC FINGER BED DOMAIN-CONTAINING PROTEIN 39"/>
    <property type="match status" value="1"/>
</dbReference>
<reference evidence="7" key="1">
    <citation type="submission" date="2020-08" db="EMBL/GenBank/DDBJ databases">
        <title>Spodoptera exigua strain:BAW_Kor-Di-RS1 Genome sequencing and assembly.</title>
        <authorList>
            <person name="Kim J."/>
            <person name="Nam H.Y."/>
            <person name="Kwon M."/>
            <person name="Choi J.H."/>
            <person name="Cho S.R."/>
            <person name="Kim G.-H."/>
        </authorList>
    </citation>
    <scope>NUCLEOTIDE SEQUENCE</scope>
    <source>
        <strain evidence="7">BAW_Kor-Di-RS1</strain>
        <tissue evidence="7">Whole-body</tissue>
    </source>
</reference>
<dbReference type="PANTHER" id="PTHR46481">
    <property type="entry name" value="ZINC FINGER BED DOMAIN-CONTAINING PROTEIN 4"/>
    <property type="match status" value="1"/>
</dbReference>
<gene>
    <name evidence="7" type="ORF">HW555_000466</name>
</gene>
<dbReference type="AlphaFoldDB" id="A0A835LBA7"/>
<protein>
    <submittedName>
        <fullName evidence="7">Uncharacterized protein</fullName>
    </submittedName>
</protein>
<dbReference type="InterPro" id="IPR012337">
    <property type="entry name" value="RNaseH-like_sf"/>
</dbReference>
<proteinExistence type="predicted"/>
<feature type="compositionally biased region" description="Low complexity" evidence="6">
    <location>
        <begin position="229"/>
        <end position="243"/>
    </location>
</feature>
<dbReference type="GO" id="GO:0005634">
    <property type="term" value="C:nucleus"/>
    <property type="evidence" value="ECO:0007669"/>
    <property type="project" value="UniProtKB-SubCell"/>
</dbReference>
<evidence type="ECO:0000256" key="3">
    <source>
        <dbReference type="ARBA" id="ARBA00022771"/>
    </source>
</evidence>
<evidence type="ECO:0000256" key="5">
    <source>
        <dbReference type="ARBA" id="ARBA00023242"/>
    </source>
</evidence>
<organism evidence="7 8">
    <name type="scientific">Spodoptera exigua</name>
    <name type="common">Beet armyworm</name>
    <name type="synonym">Noctua fulgens</name>
    <dbReference type="NCBI Taxonomy" id="7107"/>
    <lineage>
        <taxon>Eukaryota</taxon>
        <taxon>Metazoa</taxon>
        <taxon>Ecdysozoa</taxon>
        <taxon>Arthropoda</taxon>
        <taxon>Hexapoda</taxon>
        <taxon>Insecta</taxon>
        <taxon>Pterygota</taxon>
        <taxon>Neoptera</taxon>
        <taxon>Endopterygota</taxon>
        <taxon>Lepidoptera</taxon>
        <taxon>Glossata</taxon>
        <taxon>Ditrysia</taxon>
        <taxon>Noctuoidea</taxon>
        <taxon>Noctuidae</taxon>
        <taxon>Amphipyrinae</taxon>
        <taxon>Spodoptera</taxon>
    </lineage>
</organism>
<dbReference type="SUPFAM" id="SSF53098">
    <property type="entry name" value="Ribonuclease H-like"/>
    <property type="match status" value="1"/>
</dbReference>
<evidence type="ECO:0000313" key="7">
    <source>
        <dbReference type="EMBL" id="KAF9424327.1"/>
    </source>
</evidence>